<keyword evidence="5" id="KW-1185">Reference proteome</keyword>
<dbReference type="Proteomes" id="UP001600165">
    <property type="component" value="Unassembled WGS sequence"/>
</dbReference>
<protein>
    <submittedName>
        <fullName evidence="4">Beta strand repeat-containing protein</fullName>
    </submittedName>
</protein>
<evidence type="ECO:0000313" key="5">
    <source>
        <dbReference type="Proteomes" id="UP001600165"/>
    </source>
</evidence>
<comment type="caution">
    <text evidence="4">The sequence shown here is derived from an EMBL/GenBank/DDBJ whole genome shotgun (WGS) entry which is preliminary data.</text>
</comment>
<feature type="compositionally biased region" description="Polar residues" evidence="1">
    <location>
        <begin position="419"/>
        <end position="440"/>
    </location>
</feature>
<feature type="signal peptide" evidence="2">
    <location>
        <begin position="1"/>
        <end position="24"/>
    </location>
</feature>
<feature type="domain" description="DUF7925" evidence="3">
    <location>
        <begin position="242"/>
        <end position="425"/>
    </location>
</feature>
<dbReference type="Pfam" id="PF25546">
    <property type="entry name" value="DUF7925"/>
    <property type="match status" value="1"/>
</dbReference>
<name>A0ABW6IJH1_9CYAN</name>
<sequence>MKRVFLAKFLIAAGLLQTALPVLAQVTSAGTQITNQATAEFNYVNNLGVNVLNNATSNTVSVEVAEVAGITVSSQGVTDTSGGTVAPGDSLIYRFQVTNLGNDATRFFLPGQAVVSGSATLTTITADLNGDGTFETTIPSTGLVTNVIGVGEAIDVNVTVQVAPTAATGDSISVQFGNTAPNDNTAATQNQPDAPDSAGVDEVRTVDAANGAPGETDGSPLNGEREASAVQTATVAAKPQAFATLLNVRSNYDDNGTANAINDDEITYELSLDVETSAPAGSSGLNPANLVGTPISLLGQILPVDRVLISAAIPEQTSLASVATPPAGWTTVYTTVPTTVSADDATWTTIVPVNLALVTRIGFIYDGTLATGTSTTGFSYTVETDGVLTSSASINNIAQVFGETEGDPTNSLVYDESGDQNPSNFNDDGSVGSNTPTTGIANPAIQGEDTNNDNTGTGTGGEVNVLTLVGQSQILNGPNLSASAVGPTDNNDDFTNQVAFVPSNTPPGATTNPLPVAFTNTLRNPNTSLLTDVRVEPIPAANLPVGTEVLIADLNGGLAAYRWNGSDFDALNTLGELAADLDSALLTSLDPLLGGLLGNILGALTPLPGVGFTLGAGLPINYSVIVNLPAGTALSTDTGAGYPVTLRAYADTNNNDAFDAGETYNDTIDRVYNGVLRLVKESRILPGSGPAVSPADSVFSTAAKNPAPGNIIEYRITYTNISAPEQGSGNSTLNLTGIIITDDGTSANSNWGKDNNGDGVIDTSNVVGSATDSSGGLGSIIAYFSGSLGATVSTDIAGLTVDLDVTRYVDTVLEPLVPGESRTFTFQRRLN</sequence>
<organism evidence="4 5">
    <name type="scientific">Almyronema epifaneia S1</name>
    <dbReference type="NCBI Taxonomy" id="2991925"/>
    <lineage>
        <taxon>Bacteria</taxon>
        <taxon>Bacillati</taxon>
        <taxon>Cyanobacteriota</taxon>
        <taxon>Cyanophyceae</taxon>
        <taxon>Nodosilineales</taxon>
        <taxon>Nodosilineaceae</taxon>
        <taxon>Almyronema</taxon>
        <taxon>Almyronema epifaneia</taxon>
    </lineage>
</organism>
<keyword evidence="2" id="KW-0732">Signal</keyword>
<dbReference type="EMBL" id="JBHZOL010000093">
    <property type="protein sequence ID" value="MFE4107812.1"/>
    <property type="molecule type" value="Genomic_DNA"/>
</dbReference>
<feature type="compositionally biased region" description="Low complexity" evidence="1">
    <location>
        <begin position="447"/>
        <end position="459"/>
    </location>
</feature>
<feature type="chain" id="PRO_5046126912" evidence="2">
    <location>
        <begin position="25"/>
        <end position="831"/>
    </location>
</feature>
<feature type="region of interest" description="Disordered" evidence="1">
    <location>
        <begin position="405"/>
        <end position="459"/>
    </location>
</feature>
<dbReference type="RefSeq" id="WP_377966885.1">
    <property type="nucleotide sequence ID" value="NZ_JBHZOL010000093.1"/>
</dbReference>
<evidence type="ECO:0000313" key="4">
    <source>
        <dbReference type="EMBL" id="MFE4107812.1"/>
    </source>
</evidence>
<reference evidence="4 5" key="1">
    <citation type="submission" date="2024-10" db="EMBL/GenBank/DDBJ databases">
        <authorList>
            <person name="Ratan Roy A."/>
            <person name="Morales Sandoval P.H."/>
            <person name="De Los Santos Villalobos S."/>
            <person name="Chakraborty S."/>
            <person name="Mukherjee J."/>
        </authorList>
    </citation>
    <scope>NUCLEOTIDE SEQUENCE [LARGE SCALE GENOMIC DNA]</scope>
    <source>
        <strain evidence="4 5">S1</strain>
    </source>
</reference>
<evidence type="ECO:0000256" key="2">
    <source>
        <dbReference type="SAM" id="SignalP"/>
    </source>
</evidence>
<dbReference type="InterPro" id="IPR057685">
    <property type="entry name" value="DUF7925"/>
</dbReference>
<evidence type="ECO:0000259" key="3">
    <source>
        <dbReference type="Pfam" id="PF25546"/>
    </source>
</evidence>
<accession>A0ABW6IJH1</accession>
<feature type="region of interest" description="Disordered" evidence="1">
    <location>
        <begin position="177"/>
        <end position="199"/>
    </location>
</feature>
<evidence type="ECO:0000256" key="1">
    <source>
        <dbReference type="SAM" id="MobiDB-lite"/>
    </source>
</evidence>
<gene>
    <name evidence="4" type="ORF">ACFVKH_16105</name>
</gene>
<feature type="compositionally biased region" description="Polar residues" evidence="1">
    <location>
        <begin position="177"/>
        <end position="192"/>
    </location>
</feature>
<proteinExistence type="predicted"/>